<organism evidence="2 3">
    <name type="scientific">Mycolicibacterium fortuitum</name>
    <name type="common">Mycobacterium fortuitum</name>
    <dbReference type="NCBI Taxonomy" id="1766"/>
    <lineage>
        <taxon>Bacteria</taxon>
        <taxon>Bacillati</taxon>
        <taxon>Actinomycetota</taxon>
        <taxon>Actinomycetes</taxon>
        <taxon>Mycobacteriales</taxon>
        <taxon>Mycobacteriaceae</taxon>
        <taxon>Mycolicibacterium</taxon>
    </lineage>
</organism>
<name>A0A0N9XEJ3_MYCFO</name>
<evidence type="ECO:0000313" key="2">
    <source>
        <dbReference type="EMBL" id="ALI25830.1"/>
    </source>
</evidence>
<dbReference type="PATRIC" id="fig|1766.6.peg.1968"/>
<dbReference type="Pfam" id="PF05305">
    <property type="entry name" value="DUF732"/>
    <property type="match status" value="1"/>
</dbReference>
<gene>
    <name evidence="2" type="ORF">XA26_19840</name>
</gene>
<dbReference type="Proteomes" id="UP000057134">
    <property type="component" value="Chromosome"/>
</dbReference>
<protein>
    <recommendedName>
        <fullName evidence="1">DUF732 domain-containing protein</fullName>
    </recommendedName>
</protein>
<dbReference type="InterPro" id="IPR007969">
    <property type="entry name" value="DUF732"/>
</dbReference>
<accession>A0A0N9XEJ3</accession>
<sequence>MLVLAGMPWAAPAYADTQSYLDVLHAVGINVPGGISTPGGDIEMKEWGWEVCALFAMGVPADKVRDQAVYNSGSSPQYGMSVRQADAIVSAAVSQLCTGHG</sequence>
<dbReference type="STRING" id="1766.XA26_19840"/>
<reference evidence="2 3" key="1">
    <citation type="journal article" date="2015" name="MBio">
        <title>Enzymatic Degradation of Phenazines Can Generate Energy and Protect Sensitive Organisms from Toxicity.</title>
        <authorList>
            <person name="Costa K.C."/>
            <person name="Bergkessel M."/>
            <person name="Saunders S."/>
            <person name="Korlach J."/>
            <person name="Newman D.K."/>
        </authorList>
    </citation>
    <scope>NUCLEOTIDE SEQUENCE [LARGE SCALE GENOMIC DNA]</scope>
    <source>
        <strain evidence="2 3">CT6</strain>
    </source>
</reference>
<dbReference type="KEGG" id="mft:XA26_19840"/>
<evidence type="ECO:0000259" key="1">
    <source>
        <dbReference type="Pfam" id="PF05305"/>
    </source>
</evidence>
<proteinExistence type="predicted"/>
<feature type="domain" description="DUF732" evidence="1">
    <location>
        <begin position="18"/>
        <end position="98"/>
    </location>
</feature>
<keyword evidence="3" id="KW-1185">Reference proteome</keyword>
<evidence type="ECO:0000313" key="3">
    <source>
        <dbReference type="Proteomes" id="UP000057134"/>
    </source>
</evidence>
<dbReference type="AlphaFoldDB" id="A0A0N9XEJ3"/>
<dbReference type="EMBL" id="CP011269">
    <property type="protein sequence ID" value="ALI25830.1"/>
    <property type="molecule type" value="Genomic_DNA"/>
</dbReference>